<gene>
    <name evidence="1" type="ORF">GCM10007158_14490</name>
</gene>
<organism evidence="1 2">
    <name type="scientific">Halomonas johnsoniae</name>
    <dbReference type="NCBI Taxonomy" id="502832"/>
    <lineage>
        <taxon>Bacteria</taxon>
        <taxon>Pseudomonadati</taxon>
        <taxon>Pseudomonadota</taxon>
        <taxon>Gammaproteobacteria</taxon>
        <taxon>Oceanospirillales</taxon>
        <taxon>Halomonadaceae</taxon>
        <taxon>Halomonas</taxon>
    </lineage>
</organism>
<reference evidence="2" key="1">
    <citation type="journal article" date="2019" name="Int. J. Syst. Evol. Microbiol.">
        <title>The Global Catalogue of Microorganisms (GCM) 10K type strain sequencing project: providing services to taxonomists for standard genome sequencing and annotation.</title>
        <authorList>
            <consortium name="The Broad Institute Genomics Platform"/>
            <consortium name="The Broad Institute Genome Sequencing Center for Infectious Disease"/>
            <person name="Wu L."/>
            <person name="Ma J."/>
        </authorList>
    </citation>
    <scope>NUCLEOTIDE SEQUENCE [LARGE SCALE GENOMIC DNA]</scope>
    <source>
        <strain evidence="2">KCTC 22157</strain>
    </source>
</reference>
<proteinExistence type="predicted"/>
<name>A0ABQ2WI43_9GAMM</name>
<accession>A0ABQ2WI43</accession>
<protein>
    <submittedName>
        <fullName evidence="1">Uncharacterized protein</fullName>
    </submittedName>
</protein>
<evidence type="ECO:0000313" key="1">
    <source>
        <dbReference type="EMBL" id="GGW54389.1"/>
    </source>
</evidence>
<keyword evidence="2" id="KW-1185">Reference proteome</keyword>
<sequence>MVQSMVAHWAWLAVLNSKAAASKQLRARVGSRGMQRMKWAPDNKRFI</sequence>
<comment type="caution">
    <text evidence="1">The sequence shown here is derived from an EMBL/GenBank/DDBJ whole genome shotgun (WGS) entry which is preliminary data.</text>
</comment>
<dbReference type="Proteomes" id="UP000647585">
    <property type="component" value="Unassembled WGS sequence"/>
</dbReference>
<evidence type="ECO:0000313" key="2">
    <source>
        <dbReference type="Proteomes" id="UP000647585"/>
    </source>
</evidence>
<dbReference type="EMBL" id="BMXO01000005">
    <property type="protein sequence ID" value="GGW54389.1"/>
    <property type="molecule type" value="Genomic_DNA"/>
</dbReference>